<sequence length="289" mass="32927">MASDAVKTATGSSHVNNQHIDYNDPLYVHPSDTPSLQIVPQLLMGTKNYSEWSRSMKMSLLGKNKLGFIDGTCTRDLNEKDAFQLRQWDRCNAIVQSRIMSSVAKNLRKGIVFSSNAQKVWIVLKTRFDKGVSSVSVYFSNLNDLWDEFESLIPEPCDCERLGPFVIFLHQHKLMKYLMGLNDTYALQRSQILMMHPIPSLDQAYSMIIQEEIQSKNSGLATRGGILGSAHMDVDHTELASVNAFNVRPKRNVGLYCDYYKMKGHTREGCYKLIGYPPRFKFTKKKRGI</sequence>
<proteinExistence type="predicted"/>
<protein>
    <submittedName>
        <fullName evidence="2">Uncharacterized protein LOC142164002</fullName>
    </submittedName>
</protein>
<name>A0AC58RX10_TOBAC</name>
<evidence type="ECO:0000313" key="1">
    <source>
        <dbReference type="Proteomes" id="UP000790787"/>
    </source>
</evidence>
<keyword evidence="1" id="KW-1185">Reference proteome</keyword>
<dbReference type="RefSeq" id="XP_075077266.1">
    <property type="nucleotide sequence ID" value="XM_075221165.1"/>
</dbReference>
<gene>
    <name evidence="2" type="primary">LOC142164002</name>
</gene>
<reference evidence="2" key="2">
    <citation type="submission" date="2025-08" db="UniProtKB">
        <authorList>
            <consortium name="RefSeq"/>
        </authorList>
    </citation>
    <scope>IDENTIFICATION</scope>
    <source>
        <tissue evidence="2">Leaf</tissue>
    </source>
</reference>
<reference evidence="1" key="1">
    <citation type="journal article" date="2014" name="Nat. Commun.">
        <title>The tobacco genome sequence and its comparison with those of tomato and potato.</title>
        <authorList>
            <person name="Sierro N."/>
            <person name="Battey J.N."/>
            <person name="Ouadi S."/>
            <person name="Bakaher N."/>
            <person name="Bovet L."/>
            <person name="Willig A."/>
            <person name="Goepfert S."/>
            <person name="Peitsch M.C."/>
            <person name="Ivanov N.V."/>
        </authorList>
    </citation>
    <scope>NUCLEOTIDE SEQUENCE [LARGE SCALE GENOMIC DNA]</scope>
</reference>
<organism evidence="1 2">
    <name type="scientific">Nicotiana tabacum</name>
    <name type="common">Common tobacco</name>
    <dbReference type="NCBI Taxonomy" id="4097"/>
    <lineage>
        <taxon>Eukaryota</taxon>
        <taxon>Viridiplantae</taxon>
        <taxon>Streptophyta</taxon>
        <taxon>Embryophyta</taxon>
        <taxon>Tracheophyta</taxon>
        <taxon>Spermatophyta</taxon>
        <taxon>Magnoliopsida</taxon>
        <taxon>eudicotyledons</taxon>
        <taxon>Gunneridae</taxon>
        <taxon>Pentapetalae</taxon>
        <taxon>asterids</taxon>
        <taxon>lamiids</taxon>
        <taxon>Solanales</taxon>
        <taxon>Solanaceae</taxon>
        <taxon>Nicotianoideae</taxon>
        <taxon>Nicotianeae</taxon>
        <taxon>Nicotiana</taxon>
    </lineage>
</organism>
<evidence type="ECO:0000313" key="2">
    <source>
        <dbReference type="RefSeq" id="XP_075077266.1"/>
    </source>
</evidence>
<accession>A0AC58RX10</accession>
<dbReference type="Proteomes" id="UP000790787">
    <property type="component" value="Chromosome 1"/>
</dbReference>